<dbReference type="RefSeq" id="WP_098076012.1">
    <property type="nucleotide sequence ID" value="NZ_PDEQ01000006.1"/>
</dbReference>
<evidence type="ECO:0000313" key="3">
    <source>
        <dbReference type="Proteomes" id="UP000220102"/>
    </source>
</evidence>
<dbReference type="EMBL" id="PDEQ01000006">
    <property type="protein sequence ID" value="PEN12714.1"/>
    <property type="molecule type" value="Genomic_DNA"/>
</dbReference>
<keyword evidence="1" id="KW-0472">Membrane</keyword>
<feature type="transmembrane region" description="Helical" evidence="1">
    <location>
        <begin position="20"/>
        <end position="41"/>
    </location>
</feature>
<keyword evidence="1" id="KW-1133">Transmembrane helix</keyword>
<accession>A0A2A8CVU6</accession>
<reference evidence="2 3" key="1">
    <citation type="submission" date="2017-10" db="EMBL/GenBank/DDBJ databases">
        <title>Draft genome of Longibacter Salinarum.</title>
        <authorList>
            <person name="Goh K.M."/>
            <person name="Shamsir M.S."/>
            <person name="Lim S.W."/>
        </authorList>
    </citation>
    <scope>NUCLEOTIDE SEQUENCE [LARGE SCALE GENOMIC DNA]</scope>
    <source>
        <strain evidence="2 3">KCTC 52045</strain>
    </source>
</reference>
<comment type="caution">
    <text evidence="2">The sequence shown here is derived from an EMBL/GenBank/DDBJ whole genome shotgun (WGS) entry which is preliminary data.</text>
</comment>
<dbReference type="Proteomes" id="UP000220102">
    <property type="component" value="Unassembled WGS sequence"/>
</dbReference>
<keyword evidence="3" id="KW-1185">Reference proteome</keyword>
<organism evidence="2 3">
    <name type="scientific">Longibacter salinarum</name>
    <dbReference type="NCBI Taxonomy" id="1850348"/>
    <lineage>
        <taxon>Bacteria</taxon>
        <taxon>Pseudomonadati</taxon>
        <taxon>Rhodothermota</taxon>
        <taxon>Rhodothermia</taxon>
        <taxon>Rhodothermales</taxon>
        <taxon>Salisaetaceae</taxon>
        <taxon>Longibacter</taxon>
    </lineage>
</organism>
<feature type="transmembrane region" description="Helical" evidence="1">
    <location>
        <begin position="47"/>
        <end position="67"/>
    </location>
</feature>
<evidence type="ECO:0000313" key="2">
    <source>
        <dbReference type="EMBL" id="PEN12714.1"/>
    </source>
</evidence>
<name>A0A2A8CVU6_9BACT</name>
<protein>
    <recommendedName>
        <fullName evidence="4">DUF3098 domain-containing protein</fullName>
    </recommendedName>
</protein>
<dbReference type="AlphaFoldDB" id="A0A2A8CVU6"/>
<gene>
    <name evidence="2" type="ORF">CRI94_11845</name>
</gene>
<sequence>MSDNSFSLQIGPLVLKSDAIRYIVAGVFLLGVIVGLMSIIHVDSPDASSVITMPLFWASAIPIVIIFRGIRKADVVS</sequence>
<proteinExistence type="predicted"/>
<evidence type="ECO:0000256" key="1">
    <source>
        <dbReference type="SAM" id="Phobius"/>
    </source>
</evidence>
<keyword evidence="1" id="KW-0812">Transmembrane</keyword>
<evidence type="ECO:0008006" key="4">
    <source>
        <dbReference type="Google" id="ProtNLM"/>
    </source>
</evidence>